<reference evidence="1 2" key="1">
    <citation type="submission" date="2023-04" db="EMBL/GenBank/DDBJ databases">
        <title>Lysobacter sp. strain UC isolated from soil sample.</title>
        <authorList>
            <person name="Choksket S."/>
            <person name="Harshvardhan F."/>
            <person name="Rana R."/>
            <person name="Patil P.B."/>
            <person name="Korpole S."/>
        </authorList>
    </citation>
    <scope>NUCLEOTIDE SEQUENCE [LARGE SCALE GENOMIC DNA]</scope>
    <source>
        <strain evidence="1 2">UC</strain>
    </source>
</reference>
<keyword evidence="2" id="KW-1185">Reference proteome</keyword>
<evidence type="ECO:0000313" key="2">
    <source>
        <dbReference type="Proteomes" id="UP001233535"/>
    </source>
</evidence>
<proteinExistence type="predicted"/>
<evidence type="ECO:0000313" key="1">
    <source>
        <dbReference type="EMBL" id="MDR0181991.1"/>
    </source>
</evidence>
<dbReference type="Proteomes" id="UP001233535">
    <property type="component" value="Unassembled WGS sequence"/>
</dbReference>
<dbReference type="PANTHER" id="PTHR37310:SF1">
    <property type="entry name" value="CYTOPLASMIC PROTEIN"/>
    <property type="match status" value="1"/>
</dbReference>
<dbReference type="Gene3D" id="1.20.1270.360">
    <property type="match status" value="1"/>
</dbReference>
<sequence>MTHHEATHRSADMEECIRNCTECHAICVETIAYCARVGGKHAEAQHLSLLATCADICRTSADAMLRGSRVHGYVCGACAAVCSACADACSAMRDDPEMARCAEACRRCARSCEEMARGM</sequence>
<gene>
    <name evidence="1" type="ORF">P8609_03270</name>
</gene>
<comment type="caution">
    <text evidence="1">The sequence shown here is derived from an EMBL/GenBank/DDBJ whole genome shotgun (WGS) entry which is preliminary data.</text>
</comment>
<dbReference type="InterPro" id="IPR044543">
    <property type="entry name" value="YHJQ-like"/>
</dbReference>
<dbReference type="InterPro" id="IPR005560">
    <property type="entry name" value="Csp_YhjQ"/>
</dbReference>
<protein>
    <submittedName>
        <fullName evidence="1">Four-helix bundle copper-binding protein</fullName>
    </submittedName>
</protein>
<dbReference type="EMBL" id="JARUHG010000001">
    <property type="protein sequence ID" value="MDR0181991.1"/>
    <property type="molecule type" value="Genomic_DNA"/>
</dbReference>
<organism evidence="1 2">
    <name type="scientific">Lysobacter arvi</name>
    <dbReference type="NCBI Taxonomy" id="3038776"/>
    <lineage>
        <taxon>Bacteria</taxon>
        <taxon>Pseudomonadati</taxon>
        <taxon>Pseudomonadota</taxon>
        <taxon>Gammaproteobacteria</taxon>
        <taxon>Lysobacterales</taxon>
        <taxon>Lysobacteraceae</taxon>
        <taxon>Lysobacter</taxon>
    </lineage>
</organism>
<name>A0ABU1CA02_9GAMM</name>
<accession>A0ABU1CA02</accession>
<dbReference type="Pfam" id="PF03860">
    <property type="entry name" value="Csp"/>
    <property type="match status" value="1"/>
</dbReference>
<dbReference type="CDD" id="cd08026">
    <property type="entry name" value="DUF326"/>
    <property type="match status" value="1"/>
</dbReference>
<dbReference type="PANTHER" id="PTHR37310">
    <property type="entry name" value="CYTOPLASMIC PROTEIN-RELATED"/>
    <property type="match status" value="1"/>
</dbReference>